<evidence type="ECO:0000313" key="2">
    <source>
        <dbReference type="EMBL" id="MBL7259729.1"/>
    </source>
</evidence>
<keyword evidence="3" id="KW-1185">Reference proteome</keyword>
<sequence length="238" mass="25625">MTGPFDFADLYAIAFGYRDIPREADLLLTWFDRHHGGDPATVLELAAGPGDHALELAKRGLDATALDLSAAMCAKVGEGVRVVQADMTDFELDQRFDLAILMLDSASLLLTGTAMTKFLGCVGRHLTTGGLLVLDLSVGEGKPDWTIEAGGRTVRTQWGLPGDAFDPRTGIEQTRVRMTVDGIVCVDEVVGSHPWTAGQVQDLAGDGWELVARYGSMTEDIPASDLRALRDVLVLRGR</sequence>
<dbReference type="Pfam" id="PF13649">
    <property type="entry name" value="Methyltransf_25"/>
    <property type="match status" value="1"/>
</dbReference>
<dbReference type="InterPro" id="IPR029063">
    <property type="entry name" value="SAM-dependent_MTases_sf"/>
</dbReference>
<dbReference type="GO" id="GO:0032259">
    <property type="term" value="P:methylation"/>
    <property type="evidence" value="ECO:0007669"/>
    <property type="project" value="UniProtKB-KW"/>
</dbReference>
<reference evidence="2 3" key="1">
    <citation type="submission" date="2021-01" db="EMBL/GenBank/DDBJ databases">
        <title>Actinoplanes sp. nov. LDG1-01 isolated from lichen.</title>
        <authorList>
            <person name="Saeng-In P."/>
            <person name="Phongsopitanun W."/>
            <person name="Kanchanasin P."/>
            <person name="Yuki M."/>
            <person name="Kudo T."/>
            <person name="Ohkuma M."/>
            <person name="Tanasupawat S."/>
        </authorList>
    </citation>
    <scope>NUCLEOTIDE SEQUENCE [LARGE SCALE GENOMIC DNA]</scope>
    <source>
        <strain evidence="2 3">LDG1-01</strain>
    </source>
</reference>
<keyword evidence="2" id="KW-0489">Methyltransferase</keyword>
<dbReference type="EMBL" id="JAENHO010000012">
    <property type="protein sequence ID" value="MBL7259729.1"/>
    <property type="molecule type" value="Genomic_DNA"/>
</dbReference>
<dbReference type="Gene3D" id="3.40.50.150">
    <property type="entry name" value="Vaccinia Virus protein VP39"/>
    <property type="match status" value="1"/>
</dbReference>
<name>A0ABS1VZ08_9ACTN</name>
<keyword evidence="2" id="KW-0808">Transferase</keyword>
<dbReference type="Proteomes" id="UP000598996">
    <property type="component" value="Unassembled WGS sequence"/>
</dbReference>
<evidence type="ECO:0000313" key="3">
    <source>
        <dbReference type="Proteomes" id="UP000598996"/>
    </source>
</evidence>
<dbReference type="InterPro" id="IPR041698">
    <property type="entry name" value="Methyltransf_25"/>
</dbReference>
<proteinExistence type="predicted"/>
<dbReference type="SUPFAM" id="SSF53335">
    <property type="entry name" value="S-adenosyl-L-methionine-dependent methyltransferases"/>
    <property type="match status" value="1"/>
</dbReference>
<protein>
    <submittedName>
        <fullName evidence="2">Class I SAM-dependent methyltransferase</fullName>
    </submittedName>
</protein>
<dbReference type="RefSeq" id="WP_202996436.1">
    <property type="nucleotide sequence ID" value="NZ_JAENHO010000012.1"/>
</dbReference>
<feature type="domain" description="Methyltransferase" evidence="1">
    <location>
        <begin position="42"/>
        <end position="130"/>
    </location>
</feature>
<comment type="caution">
    <text evidence="2">The sequence shown here is derived from an EMBL/GenBank/DDBJ whole genome shotgun (WGS) entry which is preliminary data.</text>
</comment>
<evidence type="ECO:0000259" key="1">
    <source>
        <dbReference type="Pfam" id="PF13649"/>
    </source>
</evidence>
<organism evidence="2 3">
    <name type="scientific">Paractinoplanes lichenicola</name>
    <dbReference type="NCBI Taxonomy" id="2802976"/>
    <lineage>
        <taxon>Bacteria</taxon>
        <taxon>Bacillati</taxon>
        <taxon>Actinomycetota</taxon>
        <taxon>Actinomycetes</taxon>
        <taxon>Micromonosporales</taxon>
        <taxon>Micromonosporaceae</taxon>
        <taxon>Paractinoplanes</taxon>
    </lineage>
</organism>
<dbReference type="CDD" id="cd02440">
    <property type="entry name" value="AdoMet_MTases"/>
    <property type="match status" value="1"/>
</dbReference>
<dbReference type="GO" id="GO:0008168">
    <property type="term" value="F:methyltransferase activity"/>
    <property type="evidence" value="ECO:0007669"/>
    <property type="project" value="UniProtKB-KW"/>
</dbReference>
<accession>A0ABS1VZ08</accession>
<gene>
    <name evidence="2" type="ORF">JKJ07_35965</name>
</gene>